<dbReference type="PANTHER" id="PTHR45036">
    <property type="entry name" value="METHYLTRANSFERASE LIKE 7B"/>
    <property type="match status" value="1"/>
</dbReference>
<comment type="caution">
    <text evidence="2">The sequence shown here is derived from an EMBL/GenBank/DDBJ whole genome shotgun (WGS) entry which is preliminary data.</text>
</comment>
<dbReference type="InterPro" id="IPR052356">
    <property type="entry name" value="Thiol_S-MT"/>
</dbReference>
<dbReference type="PROSITE" id="PS51257">
    <property type="entry name" value="PROKAR_LIPOPROTEIN"/>
    <property type="match status" value="1"/>
</dbReference>
<dbReference type="Proteomes" id="UP000751190">
    <property type="component" value="Unassembled WGS sequence"/>
</dbReference>
<dbReference type="Pfam" id="PF08241">
    <property type="entry name" value="Methyltransf_11"/>
    <property type="match status" value="1"/>
</dbReference>
<keyword evidence="3" id="KW-1185">Reference proteome</keyword>
<reference evidence="2" key="1">
    <citation type="submission" date="2021-05" db="EMBL/GenBank/DDBJ databases">
        <title>The genome of the haptophyte Pavlova lutheri (Diacronema luteri, Pavlovales) - a model for lipid biosynthesis in eukaryotic algae.</title>
        <authorList>
            <person name="Hulatt C.J."/>
            <person name="Posewitz M.C."/>
        </authorList>
    </citation>
    <scope>NUCLEOTIDE SEQUENCE</scope>
    <source>
        <strain evidence="2">NIVA-4/92</strain>
    </source>
</reference>
<dbReference type="OrthoDB" id="416496at2759"/>
<feature type="domain" description="Methyltransferase type 11" evidence="1">
    <location>
        <begin position="81"/>
        <end position="179"/>
    </location>
</feature>
<proteinExistence type="predicted"/>
<dbReference type="InterPro" id="IPR013216">
    <property type="entry name" value="Methyltransf_11"/>
</dbReference>
<dbReference type="SUPFAM" id="SSF53335">
    <property type="entry name" value="S-adenosyl-L-methionine-dependent methyltransferases"/>
    <property type="match status" value="1"/>
</dbReference>
<dbReference type="PANTHER" id="PTHR45036:SF1">
    <property type="entry name" value="METHYLTRANSFERASE LIKE 7A"/>
    <property type="match status" value="1"/>
</dbReference>
<dbReference type="Gene3D" id="3.40.50.150">
    <property type="entry name" value="Vaccinia Virus protein VP39"/>
    <property type="match status" value="1"/>
</dbReference>
<dbReference type="CDD" id="cd02440">
    <property type="entry name" value="AdoMet_MTases"/>
    <property type="match status" value="1"/>
</dbReference>
<organism evidence="2 3">
    <name type="scientific">Diacronema lutheri</name>
    <name type="common">Unicellular marine alga</name>
    <name type="synonym">Monochrysis lutheri</name>
    <dbReference type="NCBI Taxonomy" id="2081491"/>
    <lineage>
        <taxon>Eukaryota</taxon>
        <taxon>Haptista</taxon>
        <taxon>Haptophyta</taxon>
        <taxon>Pavlovophyceae</taxon>
        <taxon>Pavlovales</taxon>
        <taxon>Pavlovaceae</taxon>
        <taxon>Diacronema</taxon>
    </lineage>
</organism>
<evidence type="ECO:0000313" key="2">
    <source>
        <dbReference type="EMBL" id="KAG8457148.1"/>
    </source>
</evidence>
<evidence type="ECO:0000313" key="3">
    <source>
        <dbReference type="Proteomes" id="UP000751190"/>
    </source>
</evidence>
<dbReference type="GO" id="GO:0008757">
    <property type="term" value="F:S-adenosylmethionine-dependent methyltransferase activity"/>
    <property type="evidence" value="ECO:0007669"/>
    <property type="project" value="InterPro"/>
</dbReference>
<accession>A0A8J6C6W6</accession>
<sequence length="250" mass="26542">MRASGRSVPTRRAVLGQWAAALAACPCCAAPPASARSNAAFARAMASSSAYERAARDLKLELFAQLDPARSQSAPVRVLCELGIGTGPNLRLLPERVRRDARVVGVEPNVAMHMYASRAAADARVASFELVEASGESLPFEAGGVDAVICTLTLCSVRSQEDVLREVRRVLKPGGRFIFVEHVLSEDEPFLALQQRALDPLQSLLADGCHVTRRTRGAIEAAGFAHVDARSLTLPGLWVVGPHVAGVAVA</sequence>
<protein>
    <recommendedName>
        <fullName evidence="1">Methyltransferase type 11 domain-containing protein</fullName>
    </recommendedName>
</protein>
<gene>
    <name evidence="2" type="ORF">KFE25_004115</name>
</gene>
<dbReference type="InterPro" id="IPR029063">
    <property type="entry name" value="SAM-dependent_MTases_sf"/>
</dbReference>
<name>A0A8J6C6W6_DIALT</name>
<dbReference type="EMBL" id="JAGTXO010000080">
    <property type="protein sequence ID" value="KAG8457148.1"/>
    <property type="molecule type" value="Genomic_DNA"/>
</dbReference>
<dbReference type="AlphaFoldDB" id="A0A8J6C6W6"/>
<evidence type="ECO:0000259" key="1">
    <source>
        <dbReference type="Pfam" id="PF08241"/>
    </source>
</evidence>
<dbReference type="OMA" id="PLWYYFG"/>